<evidence type="ECO:0000313" key="6">
    <source>
        <dbReference type="Proteomes" id="UP000254260"/>
    </source>
</evidence>
<evidence type="ECO:0000256" key="3">
    <source>
        <dbReference type="ARBA" id="ARBA00023163"/>
    </source>
</evidence>
<dbReference type="SUPFAM" id="SSF46785">
    <property type="entry name" value="Winged helix' DNA-binding domain"/>
    <property type="match status" value="1"/>
</dbReference>
<dbReference type="InterPro" id="IPR036390">
    <property type="entry name" value="WH_DNA-bd_sf"/>
</dbReference>
<keyword evidence="2" id="KW-0238">DNA-binding</keyword>
<keyword evidence="3" id="KW-0804">Transcription</keyword>
<dbReference type="GO" id="GO:0003677">
    <property type="term" value="F:DNA binding"/>
    <property type="evidence" value="ECO:0007669"/>
    <property type="project" value="UniProtKB-KW"/>
</dbReference>
<sequence>MKPVNRFLVGSCKLPLTGDPYVERVTFEDRNCSVARSVDVLGDWWNLLIVRELLWGATRFDEFQRNLEISKGILSKRLKLLQDYGIVVKHTVGSGTEYALTEKGRALHVIIIAMMQWGDKWNPLAEGAPLIPVNRKTGAPLVPVQLADVNGEPLELKDLGLIVGPGADETTRERLDKLRQAAQQKAAASR</sequence>
<accession>A0A379ISE2</accession>
<dbReference type="Gene3D" id="1.10.10.10">
    <property type="entry name" value="Winged helix-like DNA-binding domain superfamily/Winged helix DNA-binding domain"/>
    <property type="match status" value="1"/>
</dbReference>
<proteinExistence type="predicted"/>
<dbReference type="GO" id="GO:0006355">
    <property type="term" value="P:regulation of DNA-templated transcription"/>
    <property type="evidence" value="ECO:0007669"/>
    <property type="project" value="UniProtKB-ARBA"/>
</dbReference>
<dbReference type="AlphaFoldDB" id="A0A379ISE2"/>
<dbReference type="InterPro" id="IPR036388">
    <property type="entry name" value="WH-like_DNA-bd_sf"/>
</dbReference>
<protein>
    <submittedName>
        <fullName evidence="5">HxlR family transcriptional regulator</fullName>
    </submittedName>
</protein>
<name>A0A379ISE2_ECTME</name>
<dbReference type="PANTHER" id="PTHR33204">
    <property type="entry name" value="TRANSCRIPTIONAL REGULATOR, MARR FAMILY"/>
    <property type="match status" value="1"/>
</dbReference>
<dbReference type="InterPro" id="IPR002577">
    <property type="entry name" value="HTH_HxlR"/>
</dbReference>
<dbReference type="CDD" id="cd00090">
    <property type="entry name" value="HTH_ARSR"/>
    <property type="match status" value="1"/>
</dbReference>
<dbReference type="PANTHER" id="PTHR33204:SF18">
    <property type="entry name" value="TRANSCRIPTIONAL REGULATORY PROTEIN"/>
    <property type="match status" value="1"/>
</dbReference>
<dbReference type="PROSITE" id="PS51118">
    <property type="entry name" value="HTH_HXLR"/>
    <property type="match status" value="1"/>
</dbReference>
<evidence type="ECO:0000313" key="5">
    <source>
        <dbReference type="EMBL" id="SUD39160.1"/>
    </source>
</evidence>
<organism evidence="5 6">
    <name type="scientific">Ectopseudomonas mendocina</name>
    <name type="common">Pseudomonas mendocina</name>
    <dbReference type="NCBI Taxonomy" id="300"/>
    <lineage>
        <taxon>Bacteria</taxon>
        <taxon>Pseudomonadati</taxon>
        <taxon>Pseudomonadota</taxon>
        <taxon>Gammaproteobacteria</taxon>
        <taxon>Pseudomonadales</taxon>
        <taxon>Pseudomonadaceae</taxon>
        <taxon>Ectopseudomonas</taxon>
    </lineage>
</organism>
<dbReference type="InterPro" id="IPR011991">
    <property type="entry name" value="ArsR-like_HTH"/>
</dbReference>
<evidence type="ECO:0000256" key="2">
    <source>
        <dbReference type="ARBA" id="ARBA00023125"/>
    </source>
</evidence>
<gene>
    <name evidence="5" type="primary">yybR</name>
    <name evidence="5" type="ORF">NCTC10899_01964</name>
</gene>
<feature type="domain" description="HTH hxlR-type" evidence="4">
    <location>
        <begin position="32"/>
        <end position="126"/>
    </location>
</feature>
<reference evidence="5 6" key="1">
    <citation type="submission" date="2018-06" db="EMBL/GenBank/DDBJ databases">
        <authorList>
            <consortium name="Pathogen Informatics"/>
            <person name="Doyle S."/>
        </authorList>
    </citation>
    <scope>NUCLEOTIDE SEQUENCE [LARGE SCALE GENOMIC DNA]</scope>
    <source>
        <strain evidence="5 6">NCTC10899</strain>
    </source>
</reference>
<dbReference type="Proteomes" id="UP000254260">
    <property type="component" value="Unassembled WGS sequence"/>
</dbReference>
<evidence type="ECO:0000256" key="1">
    <source>
        <dbReference type="ARBA" id="ARBA00023015"/>
    </source>
</evidence>
<evidence type="ECO:0000259" key="4">
    <source>
        <dbReference type="PROSITE" id="PS51118"/>
    </source>
</evidence>
<keyword evidence="1" id="KW-0805">Transcription regulation</keyword>
<dbReference type="Pfam" id="PF01638">
    <property type="entry name" value="HxlR"/>
    <property type="match status" value="1"/>
</dbReference>
<dbReference type="EMBL" id="UGUU01000001">
    <property type="protein sequence ID" value="SUD39160.1"/>
    <property type="molecule type" value="Genomic_DNA"/>
</dbReference>